<evidence type="ECO:0000256" key="1">
    <source>
        <dbReference type="SAM" id="MobiDB-lite"/>
    </source>
</evidence>
<reference evidence="2" key="1">
    <citation type="submission" date="2020-02" db="EMBL/GenBank/DDBJ databases">
        <authorList>
            <person name="Meier V. D."/>
        </authorList>
    </citation>
    <scope>NUCLEOTIDE SEQUENCE</scope>
    <source>
        <strain evidence="2">AVDCRST_MAG59</strain>
    </source>
</reference>
<accession>A0A6J4VKS8</accession>
<dbReference type="AlphaFoldDB" id="A0A6J4VKS8"/>
<evidence type="ECO:0000313" key="2">
    <source>
        <dbReference type="EMBL" id="CAA9582219.1"/>
    </source>
</evidence>
<dbReference type="EMBL" id="CADCWF010000352">
    <property type="protein sequence ID" value="CAA9582219.1"/>
    <property type="molecule type" value="Genomic_DNA"/>
</dbReference>
<name>A0A6J4VKS8_9BACT</name>
<sequence length="54" mass="5463">MWGENLLTPPAVVSVTVGAGRGGRIATAPSARDTRQGRAPKWAVPGTAPPVRGA</sequence>
<gene>
    <name evidence="2" type="ORF">AVDCRST_MAG59-4877</name>
</gene>
<feature type="region of interest" description="Disordered" evidence="1">
    <location>
        <begin position="22"/>
        <end position="54"/>
    </location>
</feature>
<protein>
    <submittedName>
        <fullName evidence="2">Uncharacterized protein</fullName>
    </submittedName>
</protein>
<proteinExistence type="predicted"/>
<organism evidence="2">
    <name type="scientific">uncultured Thermomicrobiales bacterium</name>
    <dbReference type="NCBI Taxonomy" id="1645740"/>
    <lineage>
        <taxon>Bacteria</taxon>
        <taxon>Pseudomonadati</taxon>
        <taxon>Thermomicrobiota</taxon>
        <taxon>Thermomicrobia</taxon>
        <taxon>Thermomicrobiales</taxon>
        <taxon>environmental samples</taxon>
    </lineage>
</organism>